<dbReference type="AlphaFoldDB" id="A0AAD9E986"/>
<keyword evidence="3" id="KW-1185">Reference proteome</keyword>
<name>A0AAD9E986_9PEZI</name>
<evidence type="ECO:0000313" key="2">
    <source>
        <dbReference type="EMBL" id="KAK1839568.1"/>
    </source>
</evidence>
<keyword evidence="1" id="KW-1133">Transmembrane helix</keyword>
<sequence>MLLIKRFSAQTAQARVLYLCCLSCVVVLVFFFSYSLFPHLHLRALHIAGSQSKTAPDFLAPFVPEGLGRPAEDNLLFTRPGGGSKSRPNAKGQPTYAIIVPTYTKHLPYVVDFLQSYMCLCTDHQEVDIHLIVSDSKEVEAFQDAIDGLKHCGERFSIFPTPRVNVDGPKPKINITNFYDIIPDAFRSMVKGNISAGDTSALLNERGRYQYQTIKKMSAAIKLEYDWGLWLDSEAVVVQPFSMREVFDSYIKTPTVWRSKNSRTDFMVSLITGSANVLGRDIESFGKALWNLESVQWMLEKEVVNDLVQSVEKAHKQDFWTVWATRGSPFEINLYNLHIQARKLESNDPLFTKYQVVETEREMDRFGMESDAAKPIMDQIVLTGIFETSYLLLKATEAVPGFSRMMRHYGQRLLRFDDLDVAPPEVIDRFLLDTPINILCVGGPPLHNWWQERNKTL</sequence>
<comment type="caution">
    <text evidence="2">The sequence shown here is derived from an EMBL/GenBank/DDBJ whole genome shotgun (WGS) entry which is preliminary data.</text>
</comment>
<feature type="transmembrane region" description="Helical" evidence="1">
    <location>
        <begin position="16"/>
        <end position="37"/>
    </location>
</feature>
<accession>A0AAD9E986</accession>
<dbReference type="EMBL" id="JAQOWY010000656">
    <property type="protein sequence ID" value="KAK1839568.1"/>
    <property type="molecule type" value="Genomic_DNA"/>
</dbReference>
<keyword evidence="1" id="KW-0472">Membrane</keyword>
<protein>
    <submittedName>
        <fullName evidence="2">Uncharacterized protein</fullName>
    </submittedName>
</protein>
<gene>
    <name evidence="2" type="ORF">CCHR01_17815</name>
</gene>
<dbReference type="Proteomes" id="UP001243330">
    <property type="component" value="Unassembled WGS sequence"/>
</dbReference>
<proteinExistence type="predicted"/>
<organism evidence="2 3">
    <name type="scientific">Colletotrichum chrysophilum</name>
    <dbReference type="NCBI Taxonomy" id="1836956"/>
    <lineage>
        <taxon>Eukaryota</taxon>
        <taxon>Fungi</taxon>
        <taxon>Dikarya</taxon>
        <taxon>Ascomycota</taxon>
        <taxon>Pezizomycotina</taxon>
        <taxon>Sordariomycetes</taxon>
        <taxon>Hypocreomycetidae</taxon>
        <taxon>Glomerellales</taxon>
        <taxon>Glomerellaceae</taxon>
        <taxon>Colletotrichum</taxon>
        <taxon>Colletotrichum gloeosporioides species complex</taxon>
    </lineage>
</organism>
<evidence type="ECO:0000313" key="3">
    <source>
        <dbReference type="Proteomes" id="UP001243330"/>
    </source>
</evidence>
<reference evidence="2" key="1">
    <citation type="submission" date="2023-01" db="EMBL/GenBank/DDBJ databases">
        <title>Colletotrichum chrysophilum M932 genome sequence.</title>
        <authorList>
            <person name="Baroncelli R."/>
        </authorList>
    </citation>
    <scope>NUCLEOTIDE SEQUENCE</scope>
    <source>
        <strain evidence="2">M932</strain>
    </source>
</reference>
<keyword evidence="1" id="KW-0812">Transmembrane</keyword>
<evidence type="ECO:0000256" key="1">
    <source>
        <dbReference type="SAM" id="Phobius"/>
    </source>
</evidence>